<sequence length="89" mass="9785">MAINVTRELCGRAVLWYILPSTLVSKVWRLGGGHEGGLHARRWPGPVCSTVVKPLDSGVPRKQGVNAMLEKYRQQMKGNVSGKDRSVTV</sequence>
<proteinExistence type="predicted"/>
<organism evidence="1 2">
    <name type="scientific">Portunus trituberculatus</name>
    <name type="common">Swimming crab</name>
    <name type="synonym">Neptunus trituberculatus</name>
    <dbReference type="NCBI Taxonomy" id="210409"/>
    <lineage>
        <taxon>Eukaryota</taxon>
        <taxon>Metazoa</taxon>
        <taxon>Ecdysozoa</taxon>
        <taxon>Arthropoda</taxon>
        <taxon>Crustacea</taxon>
        <taxon>Multicrustacea</taxon>
        <taxon>Malacostraca</taxon>
        <taxon>Eumalacostraca</taxon>
        <taxon>Eucarida</taxon>
        <taxon>Decapoda</taxon>
        <taxon>Pleocyemata</taxon>
        <taxon>Brachyura</taxon>
        <taxon>Eubrachyura</taxon>
        <taxon>Portunoidea</taxon>
        <taxon>Portunidae</taxon>
        <taxon>Portuninae</taxon>
        <taxon>Portunus</taxon>
    </lineage>
</organism>
<dbReference type="Proteomes" id="UP000324222">
    <property type="component" value="Unassembled WGS sequence"/>
</dbReference>
<evidence type="ECO:0000313" key="2">
    <source>
        <dbReference type="Proteomes" id="UP000324222"/>
    </source>
</evidence>
<comment type="caution">
    <text evidence="1">The sequence shown here is derived from an EMBL/GenBank/DDBJ whole genome shotgun (WGS) entry which is preliminary data.</text>
</comment>
<keyword evidence="2" id="KW-1185">Reference proteome</keyword>
<gene>
    <name evidence="1" type="ORF">E2C01_024447</name>
</gene>
<evidence type="ECO:0000313" key="1">
    <source>
        <dbReference type="EMBL" id="MPC31166.1"/>
    </source>
</evidence>
<name>A0A5B7ED70_PORTR</name>
<accession>A0A5B7ED70</accession>
<dbReference type="AlphaFoldDB" id="A0A5B7ED70"/>
<reference evidence="1 2" key="1">
    <citation type="submission" date="2019-05" db="EMBL/GenBank/DDBJ databases">
        <title>Another draft genome of Portunus trituberculatus and its Hox gene families provides insights of decapod evolution.</title>
        <authorList>
            <person name="Jeong J.-H."/>
            <person name="Song I."/>
            <person name="Kim S."/>
            <person name="Choi T."/>
            <person name="Kim D."/>
            <person name="Ryu S."/>
            <person name="Kim W."/>
        </authorList>
    </citation>
    <scope>NUCLEOTIDE SEQUENCE [LARGE SCALE GENOMIC DNA]</scope>
    <source>
        <tissue evidence="1">Muscle</tissue>
    </source>
</reference>
<protein>
    <submittedName>
        <fullName evidence="1">Uncharacterized protein</fullName>
    </submittedName>
</protein>
<dbReference type="EMBL" id="VSRR010002381">
    <property type="protein sequence ID" value="MPC31166.1"/>
    <property type="molecule type" value="Genomic_DNA"/>
</dbReference>